<keyword evidence="9" id="KW-1185">Reference proteome</keyword>
<sequence length="302" mass="35803">MTSYNRSILCTSCGEAVSTESKSYYKCRECKLHYICKKCSNVQQIHTLMKITKKQNEIEKLSTKLASANVATAPETSIFERYDYLTMPTSYCEHCLTILHPNKERYYSCQQCPNGFDICTKCINLMKTEHAPQHTFKKDNYSMDEHMLIHYDTSCDGCETVNFKGIRYQCDECRQSYDLCESCYHKVNELHPNHEFKIVQSPWLQISNRIFLARRAIQVLKKFPNQQYDPLTGYTLQDAQQVKEQEEKNLDQFWQQRLKEAKDAREHQRQMHRIQMDSLRHMGAIMAPNYHIMEMTHDDDYY</sequence>
<evidence type="ECO:0000256" key="4">
    <source>
        <dbReference type="PROSITE-ProRule" id="PRU00228"/>
    </source>
</evidence>
<proteinExistence type="predicted"/>
<keyword evidence="3" id="KW-0862">Zinc</keyword>
<evidence type="ECO:0000259" key="5">
    <source>
        <dbReference type="PROSITE" id="PS50135"/>
    </source>
</evidence>
<dbReference type="Proteomes" id="UP000663870">
    <property type="component" value="Unassembled WGS sequence"/>
</dbReference>
<dbReference type="EMBL" id="CAJNOL010001057">
    <property type="protein sequence ID" value="CAF1277245.1"/>
    <property type="molecule type" value="Genomic_DNA"/>
</dbReference>
<evidence type="ECO:0000313" key="7">
    <source>
        <dbReference type="EMBL" id="CAF1277245.1"/>
    </source>
</evidence>
<evidence type="ECO:0000256" key="1">
    <source>
        <dbReference type="ARBA" id="ARBA00022723"/>
    </source>
</evidence>
<protein>
    <recommendedName>
        <fullName evidence="5">ZZ-type domain-containing protein</fullName>
    </recommendedName>
</protein>
<dbReference type="InterPro" id="IPR000433">
    <property type="entry name" value="Znf_ZZ"/>
</dbReference>
<feature type="domain" description="ZZ-type" evidence="5">
    <location>
        <begin position="150"/>
        <end position="204"/>
    </location>
</feature>
<dbReference type="GO" id="GO:0008270">
    <property type="term" value="F:zinc ion binding"/>
    <property type="evidence" value="ECO:0007669"/>
    <property type="project" value="UniProtKB-KW"/>
</dbReference>
<dbReference type="SMART" id="SM00291">
    <property type="entry name" value="ZnF_ZZ"/>
    <property type="match status" value="2"/>
</dbReference>
<keyword evidence="2 4" id="KW-0863">Zinc-finger</keyword>
<dbReference type="EMBL" id="CAJNOH010000603">
    <property type="protein sequence ID" value="CAF1085744.1"/>
    <property type="molecule type" value="Genomic_DNA"/>
</dbReference>
<dbReference type="AlphaFoldDB" id="A0A815XPL6"/>
<organism evidence="8 9">
    <name type="scientific">Rotaria sordida</name>
    <dbReference type="NCBI Taxonomy" id="392033"/>
    <lineage>
        <taxon>Eukaryota</taxon>
        <taxon>Metazoa</taxon>
        <taxon>Spiralia</taxon>
        <taxon>Gnathifera</taxon>
        <taxon>Rotifera</taxon>
        <taxon>Eurotatoria</taxon>
        <taxon>Bdelloidea</taxon>
        <taxon>Philodinida</taxon>
        <taxon>Philodinidae</taxon>
        <taxon>Rotaria</taxon>
    </lineage>
</organism>
<dbReference type="Pfam" id="PF00569">
    <property type="entry name" value="ZZ"/>
    <property type="match status" value="1"/>
</dbReference>
<evidence type="ECO:0000313" key="8">
    <source>
        <dbReference type="EMBL" id="CAF1560171.1"/>
    </source>
</evidence>
<dbReference type="Gene3D" id="3.30.60.90">
    <property type="match status" value="2"/>
</dbReference>
<dbReference type="SUPFAM" id="SSF57850">
    <property type="entry name" value="RING/U-box"/>
    <property type="match status" value="1"/>
</dbReference>
<dbReference type="EMBL" id="CAJNOL010003373">
    <property type="protein sequence ID" value="CAF1560171.1"/>
    <property type="molecule type" value="Genomic_DNA"/>
</dbReference>
<evidence type="ECO:0000256" key="3">
    <source>
        <dbReference type="ARBA" id="ARBA00022833"/>
    </source>
</evidence>
<evidence type="ECO:0000256" key="2">
    <source>
        <dbReference type="ARBA" id="ARBA00022771"/>
    </source>
</evidence>
<name>A0A815XPL6_9BILA</name>
<keyword evidence="1" id="KW-0479">Metal-binding</keyword>
<gene>
    <name evidence="7" type="ORF">JXQ802_LOCUS28303</name>
    <name evidence="8" type="ORF">JXQ802_LOCUS44297</name>
    <name evidence="6" type="ORF">PYM288_LOCUS18912</name>
</gene>
<reference evidence="8" key="1">
    <citation type="submission" date="2021-02" db="EMBL/GenBank/DDBJ databases">
        <authorList>
            <person name="Nowell W R."/>
        </authorList>
    </citation>
    <scope>NUCLEOTIDE SEQUENCE</scope>
</reference>
<evidence type="ECO:0000313" key="9">
    <source>
        <dbReference type="Proteomes" id="UP000663870"/>
    </source>
</evidence>
<accession>A0A815XPL6</accession>
<evidence type="ECO:0000313" key="6">
    <source>
        <dbReference type="EMBL" id="CAF1085744.1"/>
    </source>
</evidence>
<dbReference type="Proteomes" id="UP000663854">
    <property type="component" value="Unassembled WGS sequence"/>
</dbReference>
<dbReference type="PROSITE" id="PS50135">
    <property type="entry name" value="ZF_ZZ_2"/>
    <property type="match status" value="1"/>
</dbReference>
<dbReference type="InterPro" id="IPR043145">
    <property type="entry name" value="Znf_ZZ_sf"/>
</dbReference>
<comment type="caution">
    <text evidence="8">The sequence shown here is derived from an EMBL/GenBank/DDBJ whole genome shotgun (WGS) entry which is preliminary data.</text>
</comment>